<dbReference type="EMBL" id="JAUDUY010000007">
    <property type="protein sequence ID" value="MDM9632306.1"/>
    <property type="molecule type" value="Genomic_DNA"/>
</dbReference>
<evidence type="ECO:0000313" key="8">
    <source>
        <dbReference type="EMBL" id="MDM9632306.1"/>
    </source>
</evidence>
<protein>
    <submittedName>
        <fullName evidence="8">Sigma-70 family RNA polymerase sigma factor</fullName>
    </submittedName>
</protein>
<keyword evidence="2" id="KW-0805">Transcription regulation</keyword>
<dbReference type="Pfam" id="PF08281">
    <property type="entry name" value="Sigma70_r4_2"/>
    <property type="match status" value="1"/>
</dbReference>
<dbReference type="Gene3D" id="1.10.10.10">
    <property type="entry name" value="Winged helix-like DNA-binding domain superfamily/Winged helix DNA-binding domain"/>
    <property type="match status" value="1"/>
</dbReference>
<dbReference type="InterPro" id="IPR013249">
    <property type="entry name" value="RNA_pol_sigma70_r4_t2"/>
</dbReference>
<dbReference type="Proteomes" id="UP001174839">
    <property type="component" value="Unassembled WGS sequence"/>
</dbReference>
<dbReference type="SUPFAM" id="SSF88946">
    <property type="entry name" value="Sigma2 domain of RNA polymerase sigma factors"/>
    <property type="match status" value="1"/>
</dbReference>
<keyword evidence="4" id="KW-0238">DNA-binding</keyword>
<dbReference type="InterPro" id="IPR036388">
    <property type="entry name" value="WH-like_DNA-bd_sf"/>
</dbReference>
<dbReference type="PANTHER" id="PTHR43133">
    <property type="entry name" value="RNA POLYMERASE ECF-TYPE SIGMA FACTO"/>
    <property type="match status" value="1"/>
</dbReference>
<proteinExistence type="inferred from homology"/>
<dbReference type="InterPro" id="IPR039425">
    <property type="entry name" value="RNA_pol_sigma-70-like"/>
</dbReference>
<reference evidence="8" key="1">
    <citation type="submission" date="2023-06" db="EMBL/GenBank/DDBJ databases">
        <title>Robiginitalea aurantiacus sp. nov. and Algoriphagus sediminis sp. nov., isolated from coastal sediment.</title>
        <authorList>
            <person name="Zhou Z.Y."/>
            <person name="An J."/>
            <person name="Jia Y.W."/>
            <person name="Du Z.J."/>
        </authorList>
    </citation>
    <scope>NUCLEOTIDE SEQUENCE</scope>
    <source>
        <strain evidence="8">M39</strain>
    </source>
</reference>
<keyword evidence="3" id="KW-0731">Sigma factor</keyword>
<dbReference type="InterPro" id="IPR013324">
    <property type="entry name" value="RNA_pol_sigma_r3/r4-like"/>
</dbReference>
<dbReference type="CDD" id="cd06171">
    <property type="entry name" value="Sigma70_r4"/>
    <property type="match status" value="1"/>
</dbReference>
<dbReference type="InterPro" id="IPR007627">
    <property type="entry name" value="RNA_pol_sigma70_r2"/>
</dbReference>
<evidence type="ECO:0000313" key="9">
    <source>
        <dbReference type="Proteomes" id="UP001174839"/>
    </source>
</evidence>
<dbReference type="PANTHER" id="PTHR43133:SF8">
    <property type="entry name" value="RNA POLYMERASE SIGMA FACTOR HI_1459-RELATED"/>
    <property type="match status" value="1"/>
</dbReference>
<evidence type="ECO:0000256" key="5">
    <source>
        <dbReference type="ARBA" id="ARBA00023163"/>
    </source>
</evidence>
<sequence>MDSEDKKTKLNPESWVDRYADYLFNYTISRVGSEEAAKDILQDTFVAALQASGRFKGDAAERTWLVAILKHKIIDYYRKSNTLKAKSEVPLAYDYTSDGELPERQIADPLSIGENDQIENVELGMAIEECLSQIPEKHAQVFSLKTIENWNTEDICKELNISPSNLWVMVHRARTALMDCLNTQWFKNP</sequence>
<feature type="domain" description="RNA polymerase sigma-70 region 2" evidence="6">
    <location>
        <begin position="16"/>
        <end position="80"/>
    </location>
</feature>
<evidence type="ECO:0000256" key="1">
    <source>
        <dbReference type="ARBA" id="ARBA00010641"/>
    </source>
</evidence>
<gene>
    <name evidence="8" type="ORF">QU605_12545</name>
</gene>
<dbReference type="InterPro" id="IPR014284">
    <property type="entry name" value="RNA_pol_sigma-70_dom"/>
</dbReference>
<dbReference type="InterPro" id="IPR013325">
    <property type="entry name" value="RNA_pol_sigma_r2"/>
</dbReference>
<evidence type="ECO:0000256" key="4">
    <source>
        <dbReference type="ARBA" id="ARBA00023125"/>
    </source>
</evidence>
<evidence type="ECO:0000259" key="6">
    <source>
        <dbReference type="Pfam" id="PF04542"/>
    </source>
</evidence>
<dbReference type="RefSeq" id="WP_289725671.1">
    <property type="nucleotide sequence ID" value="NZ_JAUDUY010000007.1"/>
</dbReference>
<keyword evidence="9" id="KW-1185">Reference proteome</keyword>
<keyword evidence="5" id="KW-0804">Transcription</keyword>
<accession>A0ABT7WHB7</accession>
<evidence type="ECO:0000256" key="2">
    <source>
        <dbReference type="ARBA" id="ARBA00023015"/>
    </source>
</evidence>
<comment type="similarity">
    <text evidence="1">Belongs to the sigma-70 factor family. ECF subfamily.</text>
</comment>
<dbReference type="SUPFAM" id="SSF88659">
    <property type="entry name" value="Sigma3 and sigma4 domains of RNA polymerase sigma factors"/>
    <property type="match status" value="1"/>
</dbReference>
<evidence type="ECO:0000259" key="7">
    <source>
        <dbReference type="Pfam" id="PF08281"/>
    </source>
</evidence>
<evidence type="ECO:0000256" key="3">
    <source>
        <dbReference type="ARBA" id="ARBA00023082"/>
    </source>
</evidence>
<organism evidence="8 9">
    <name type="scientific">Robiginitalea aurantiaca</name>
    <dbReference type="NCBI Taxonomy" id="3056915"/>
    <lineage>
        <taxon>Bacteria</taxon>
        <taxon>Pseudomonadati</taxon>
        <taxon>Bacteroidota</taxon>
        <taxon>Flavobacteriia</taxon>
        <taxon>Flavobacteriales</taxon>
        <taxon>Flavobacteriaceae</taxon>
        <taxon>Robiginitalea</taxon>
    </lineage>
</organism>
<comment type="caution">
    <text evidence="8">The sequence shown here is derived from an EMBL/GenBank/DDBJ whole genome shotgun (WGS) entry which is preliminary data.</text>
</comment>
<dbReference type="Pfam" id="PF04542">
    <property type="entry name" value="Sigma70_r2"/>
    <property type="match status" value="1"/>
</dbReference>
<name>A0ABT7WHB7_9FLAO</name>
<dbReference type="NCBIfam" id="TIGR02937">
    <property type="entry name" value="sigma70-ECF"/>
    <property type="match status" value="1"/>
</dbReference>
<dbReference type="Gene3D" id="1.10.1740.10">
    <property type="match status" value="1"/>
</dbReference>
<feature type="domain" description="RNA polymerase sigma factor 70 region 4 type 2" evidence="7">
    <location>
        <begin position="125"/>
        <end position="177"/>
    </location>
</feature>